<dbReference type="SUPFAM" id="SSF110395">
    <property type="entry name" value="CutC-like"/>
    <property type="match status" value="1"/>
</dbReference>
<organism evidence="3 4">
    <name type="scientific">Alkalispirochaeta americana</name>
    <dbReference type="NCBI Taxonomy" id="159291"/>
    <lineage>
        <taxon>Bacteria</taxon>
        <taxon>Pseudomonadati</taxon>
        <taxon>Spirochaetota</taxon>
        <taxon>Spirochaetia</taxon>
        <taxon>Spirochaetales</taxon>
        <taxon>Spirochaetaceae</taxon>
        <taxon>Alkalispirochaeta</taxon>
    </lineage>
</organism>
<dbReference type="Proteomes" id="UP000186400">
    <property type="component" value="Unassembled WGS sequence"/>
</dbReference>
<comment type="subcellular location">
    <subcellularLocation>
        <location evidence="2">Cytoplasm</location>
    </subcellularLocation>
</comment>
<proteinExistence type="inferred from homology"/>
<sequence>MPATNLLEICAFNVESCRIAQRAGAARIELCDNPVEGGTTPSYGTIRQAREHLDIQLYPIIRPRSGNYYYNDDEFEIIRQDIEACKDLGCDGISVGVATIDAEIDTEQMKRIVEWAYPLGVTCNRAFDGTPDLFKALEDLVQCGCERILTSGGKSSAPDAADILARLVENARDRICVMPGAGLKSNNLAELRRRTGAVEYHASTRTVAPNPLRYINTQVLDYGDVYVADEEEVRKMVGILSE</sequence>
<keyword evidence="4" id="KW-1185">Reference proteome</keyword>
<evidence type="ECO:0000256" key="2">
    <source>
        <dbReference type="HAMAP-Rule" id="MF_00795"/>
    </source>
</evidence>
<name>A0A1N6N7C8_9SPIO</name>
<dbReference type="InterPro" id="IPR036822">
    <property type="entry name" value="CutC-like_dom_sf"/>
</dbReference>
<keyword evidence="2" id="KW-0963">Cytoplasm</keyword>
<dbReference type="AlphaFoldDB" id="A0A1N6N7C8"/>
<dbReference type="STRING" id="159291.SAMN05920897_10192"/>
<comment type="caution">
    <text evidence="2">Once thought to be involved in copper homeostasis, experiments in E.coli have shown this is not the case.</text>
</comment>
<dbReference type="PANTHER" id="PTHR12598:SF0">
    <property type="entry name" value="COPPER HOMEOSTASIS PROTEIN CUTC HOMOLOG"/>
    <property type="match status" value="1"/>
</dbReference>
<dbReference type="Pfam" id="PF03932">
    <property type="entry name" value="CutC"/>
    <property type="match status" value="1"/>
</dbReference>
<dbReference type="EMBL" id="FTMS01000001">
    <property type="protein sequence ID" value="SIP87973.1"/>
    <property type="molecule type" value="Genomic_DNA"/>
</dbReference>
<protein>
    <recommendedName>
        <fullName evidence="2">PF03932 family protein CutC</fullName>
    </recommendedName>
</protein>
<accession>A0A1N6N7C8</accession>
<evidence type="ECO:0000313" key="3">
    <source>
        <dbReference type="EMBL" id="SIP87973.1"/>
    </source>
</evidence>
<dbReference type="GO" id="GO:0005507">
    <property type="term" value="F:copper ion binding"/>
    <property type="evidence" value="ECO:0007669"/>
    <property type="project" value="TreeGrafter"/>
</dbReference>
<evidence type="ECO:0000256" key="1">
    <source>
        <dbReference type="ARBA" id="ARBA00007768"/>
    </source>
</evidence>
<dbReference type="GO" id="GO:0005737">
    <property type="term" value="C:cytoplasm"/>
    <property type="evidence" value="ECO:0007669"/>
    <property type="project" value="UniProtKB-SubCell"/>
</dbReference>
<gene>
    <name evidence="2" type="primary">cutC</name>
    <name evidence="3" type="ORF">SAMN05920897_10192</name>
</gene>
<dbReference type="OrthoDB" id="9815677at2"/>
<dbReference type="RefSeq" id="WP_076487327.1">
    <property type="nucleotide sequence ID" value="NZ_FTMS01000001.1"/>
</dbReference>
<evidence type="ECO:0000313" key="4">
    <source>
        <dbReference type="Proteomes" id="UP000186400"/>
    </source>
</evidence>
<dbReference type="FunFam" id="3.20.20.380:FF:000001">
    <property type="entry name" value="Copper homeostasis protein CutC"/>
    <property type="match status" value="1"/>
</dbReference>
<reference evidence="3 4" key="1">
    <citation type="submission" date="2017-01" db="EMBL/GenBank/DDBJ databases">
        <authorList>
            <person name="Mah S.A."/>
            <person name="Swanson W.J."/>
            <person name="Moy G.W."/>
            <person name="Vacquier V.D."/>
        </authorList>
    </citation>
    <scope>NUCLEOTIDE SEQUENCE [LARGE SCALE GENOMIC DNA]</scope>
    <source>
        <strain evidence="3 4">ASpG1</strain>
    </source>
</reference>
<dbReference type="Gene3D" id="3.20.20.380">
    <property type="entry name" value="Copper homeostasis (CutC) domain"/>
    <property type="match status" value="1"/>
</dbReference>
<dbReference type="InterPro" id="IPR005627">
    <property type="entry name" value="CutC-like"/>
</dbReference>
<dbReference type="PANTHER" id="PTHR12598">
    <property type="entry name" value="COPPER HOMEOSTASIS PROTEIN CUTC"/>
    <property type="match status" value="1"/>
</dbReference>
<comment type="similarity">
    <text evidence="1 2">Belongs to the CutC family.</text>
</comment>
<dbReference type="HAMAP" id="MF_00795">
    <property type="entry name" value="CutC"/>
    <property type="match status" value="1"/>
</dbReference>